<dbReference type="PANTHER" id="PTHR11360:SF290">
    <property type="entry name" value="MONOCARBOXYLATE MFS PERMEASE"/>
    <property type="match status" value="1"/>
</dbReference>
<reference evidence="7 8" key="1">
    <citation type="journal article" date="2010" name="J. Bacteriol.">
        <title>Biochemical characterization of a novel indole prenyltransferase from Streptomyces sp. SN-593.</title>
        <authorList>
            <person name="Takahashi S."/>
            <person name="Takagi H."/>
            <person name="Toyoda A."/>
            <person name="Uramoto M."/>
            <person name="Nogawa T."/>
            <person name="Ueki M."/>
            <person name="Sakaki Y."/>
            <person name="Osada H."/>
        </authorList>
    </citation>
    <scope>NUCLEOTIDE SEQUENCE [LARGE SCALE GENOMIC DNA]</scope>
    <source>
        <strain evidence="7 8">SN-593</strain>
    </source>
</reference>
<sequence length="407" mass="43107">MRVPREGWRRAGRADEPDGRRLVIVFAITQTLGYGCLSQGFSVLLIPMSHDLHSSRTAITVASTISTLVGAFAAYPVGRVMDLYGGRALMTTGSMCGVTGVFLWSWSTGLPGLYAAFVLIGLALAMSTYDAAFAVVVVATAKDRRDGAIVTITMITGFLTSFFYPLVGWLQGGLGWRTTLDVLAVVMMLVVVPAHLWAVPGHATHRSRIARRTGFRLGDAIRTARFWLLLVSFVAQAGTTSGFLVMMVTYFQNVGFGAHTAATLPLAVGVLQLTSRLALAPLSARFGMLPVTTFSFAAQALGLLLLPLAGTSVLPTVLCIMAFGLGYGISVVARPSVVAGTFGVTRFASIMAVTAVPMALARAGTPLVAAWLEDWRFLVLLGSVTAVAAVALLPLVRYQHRPAEGPA</sequence>
<keyword evidence="2 5" id="KW-0812">Transmembrane</keyword>
<feature type="transmembrane region" description="Helical" evidence="5">
    <location>
        <begin position="89"/>
        <end position="107"/>
    </location>
</feature>
<proteinExistence type="predicted"/>
<reference evidence="7 8" key="4">
    <citation type="journal article" date="2020" name="Sci. Rep.">
        <title>beta-carboline chemical signals induce reveromycin production through a LuxR family regulator in Streptomyces sp. SN-593.</title>
        <authorList>
            <person name="Panthee S."/>
            <person name="Kito N."/>
            <person name="Hayashi T."/>
            <person name="Shimizu T."/>
            <person name="Ishikawa J."/>
            <person name="Hamamoto H."/>
            <person name="Osada H."/>
            <person name="Takahashi S."/>
        </authorList>
    </citation>
    <scope>NUCLEOTIDE SEQUENCE [LARGE SCALE GENOMIC DNA]</scope>
    <source>
        <strain evidence="7 8">SN-593</strain>
    </source>
</reference>
<gene>
    <name evidence="7" type="ORF">RVR_9758</name>
</gene>
<feature type="transmembrane region" description="Helical" evidence="5">
    <location>
        <begin position="312"/>
        <end position="332"/>
    </location>
</feature>
<evidence type="ECO:0000313" key="7">
    <source>
        <dbReference type="EMBL" id="BBB02051.1"/>
    </source>
</evidence>
<feature type="transmembrane region" description="Helical" evidence="5">
    <location>
        <begin position="256"/>
        <end position="274"/>
    </location>
</feature>
<feature type="transmembrane region" description="Helical" evidence="5">
    <location>
        <begin position="226"/>
        <end position="250"/>
    </location>
</feature>
<evidence type="ECO:0000259" key="6">
    <source>
        <dbReference type="PROSITE" id="PS50850"/>
    </source>
</evidence>
<dbReference type="KEGG" id="arev:RVR_9758"/>
<keyword evidence="4 5" id="KW-0472">Membrane</keyword>
<name>A0A7U3VSM6_9ACTN</name>
<protein>
    <submittedName>
        <fullName evidence="7">Putative major facilitator superfamily MFS_1</fullName>
    </submittedName>
</protein>
<feature type="transmembrane region" description="Helical" evidence="5">
    <location>
        <begin position="58"/>
        <end position="77"/>
    </location>
</feature>
<evidence type="ECO:0000256" key="5">
    <source>
        <dbReference type="SAM" id="Phobius"/>
    </source>
</evidence>
<feature type="transmembrane region" description="Helical" evidence="5">
    <location>
        <begin position="344"/>
        <end position="363"/>
    </location>
</feature>
<feature type="transmembrane region" description="Helical" evidence="5">
    <location>
        <begin position="182"/>
        <end position="205"/>
    </location>
</feature>
<dbReference type="InterPro" id="IPR050327">
    <property type="entry name" value="Proton-linked_MCT"/>
</dbReference>
<accession>A0A7U3VSM6</accession>
<feature type="transmembrane region" description="Helical" evidence="5">
    <location>
        <begin position="113"/>
        <end position="141"/>
    </location>
</feature>
<dbReference type="Proteomes" id="UP000595703">
    <property type="component" value="Chromosome"/>
</dbReference>
<keyword evidence="3 5" id="KW-1133">Transmembrane helix</keyword>
<evidence type="ECO:0000313" key="8">
    <source>
        <dbReference type="Proteomes" id="UP000595703"/>
    </source>
</evidence>
<keyword evidence="8" id="KW-1185">Reference proteome</keyword>
<dbReference type="Pfam" id="PF07690">
    <property type="entry name" value="MFS_1"/>
    <property type="match status" value="1"/>
</dbReference>
<evidence type="ECO:0000256" key="3">
    <source>
        <dbReference type="ARBA" id="ARBA00022989"/>
    </source>
</evidence>
<dbReference type="InterPro" id="IPR011701">
    <property type="entry name" value="MFS"/>
</dbReference>
<dbReference type="PANTHER" id="PTHR11360">
    <property type="entry name" value="MONOCARBOXYLATE TRANSPORTER"/>
    <property type="match status" value="1"/>
</dbReference>
<evidence type="ECO:0000256" key="4">
    <source>
        <dbReference type="ARBA" id="ARBA00023136"/>
    </source>
</evidence>
<feature type="transmembrane region" description="Helical" evidence="5">
    <location>
        <begin position="21"/>
        <end position="46"/>
    </location>
</feature>
<evidence type="ECO:0000256" key="2">
    <source>
        <dbReference type="ARBA" id="ARBA00022692"/>
    </source>
</evidence>
<feature type="transmembrane region" description="Helical" evidence="5">
    <location>
        <begin position="375"/>
        <end position="396"/>
    </location>
</feature>
<dbReference type="GO" id="GO:0005886">
    <property type="term" value="C:plasma membrane"/>
    <property type="evidence" value="ECO:0007669"/>
    <property type="project" value="UniProtKB-SubCell"/>
</dbReference>
<reference evidence="7 8" key="3">
    <citation type="journal article" date="2011" name="Nat. Chem. Biol.">
        <title>Reveromycin A biosynthesis uses RevG and RevJ for stereospecific spiroacetal formation.</title>
        <authorList>
            <person name="Takahashi S."/>
            <person name="Toyoda A."/>
            <person name="Sekiyama Y."/>
            <person name="Takagi H."/>
            <person name="Nogawa T."/>
            <person name="Uramoto M."/>
            <person name="Suzuki R."/>
            <person name="Koshino H."/>
            <person name="Kumano T."/>
            <person name="Panthee S."/>
            <person name="Dairi T."/>
            <person name="Ishikawa J."/>
            <person name="Ikeda H."/>
            <person name="Sakaki Y."/>
            <person name="Osada H."/>
        </authorList>
    </citation>
    <scope>NUCLEOTIDE SEQUENCE [LARGE SCALE GENOMIC DNA]</scope>
    <source>
        <strain evidence="7 8">SN-593</strain>
    </source>
</reference>
<comment type="subcellular location">
    <subcellularLocation>
        <location evidence="1">Cell membrane</location>
        <topology evidence="1">Multi-pass membrane protein</topology>
    </subcellularLocation>
</comment>
<dbReference type="AlphaFoldDB" id="A0A7U3VSM6"/>
<organism evidence="7 8">
    <name type="scientific">Actinacidiphila reveromycinica</name>
    <dbReference type="NCBI Taxonomy" id="659352"/>
    <lineage>
        <taxon>Bacteria</taxon>
        <taxon>Bacillati</taxon>
        <taxon>Actinomycetota</taxon>
        <taxon>Actinomycetes</taxon>
        <taxon>Kitasatosporales</taxon>
        <taxon>Streptomycetaceae</taxon>
        <taxon>Actinacidiphila</taxon>
    </lineage>
</organism>
<feature type="domain" description="Major facilitator superfamily (MFS) profile" evidence="6">
    <location>
        <begin position="21"/>
        <end position="400"/>
    </location>
</feature>
<feature type="transmembrane region" description="Helical" evidence="5">
    <location>
        <begin position="286"/>
        <end position="306"/>
    </location>
</feature>
<dbReference type="InterPro" id="IPR020846">
    <property type="entry name" value="MFS_dom"/>
</dbReference>
<dbReference type="InterPro" id="IPR036259">
    <property type="entry name" value="MFS_trans_sf"/>
</dbReference>
<feature type="transmembrane region" description="Helical" evidence="5">
    <location>
        <begin position="148"/>
        <end position="170"/>
    </location>
</feature>
<reference evidence="7 8" key="2">
    <citation type="journal article" date="2011" name="J. Antibiot.">
        <title>Furaquinocins I and J: novel polyketide isoprenoid hybrid compounds from Streptomyces reveromyceticus SN-593.</title>
        <authorList>
            <person name="Panthee S."/>
            <person name="Takahashi S."/>
            <person name="Takagi H."/>
            <person name="Nogawa T."/>
            <person name="Oowada E."/>
            <person name="Uramoto M."/>
            <person name="Osada H."/>
        </authorList>
    </citation>
    <scope>NUCLEOTIDE SEQUENCE [LARGE SCALE GENOMIC DNA]</scope>
    <source>
        <strain evidence="7 8">SN-593</strain>
    </source>
</reference>
<dbReference type="SUPFAM" id="SSF103473">
    <property type="entry name" value="MFS general substrate transporter"/>
    <property type="match status" value="1"/>
</dbReference>
<dbReference type="EMBL" id="AP018365">
    <property type="protein sequence ID" value="BBB02051.1"/>
    <property type="molecule type" value="Genomic_DNA"/>
</dbReference>
<dbReference type="GO" id="GO:0022857">
    <property type="term" value="F:transmembrane transporter activity"/>
    <property type="evidence" value="ECO:0007669"/>
    <property type="project" value="InterPro"/>
</dbReference>
<dbReference type="Gene3D" id="1.20.1250.20">
    <property type="entry name" value="MFS general substrate transporter like domains"/>
    <property type="match status" value="1"/>
</dbReference>
<dbReference type="PROSITE" id="PS50850">
    <property type="entry name" value="MFS"/>
    <property type="match status" value="1"/>
</dbReference>
<evidence type="ECO:0000256" key="1">
    <source>
        <dbReference type="ARBA" id="ARBA00004651"/>
    </source>
</evidence>